<accession>A0A1B7ZCU0</accession>
<reference evidence="2" key="1">
    <citation type="submission" date="2016-06" db="EMBL/GenBank/DDBJ databases">
        <authorList>
            <person name="Zhan P."/>
        </authorList>
    </citation>
    <scope>NUCLEOTIDE SEQUENCE [LARGE SCALE GENOMIC DNA]</scope>
    <source>
        <strain evidence="2">T28</strain>
    </source>
</reference>
<evidence type="ECO:0008006" key="3">
    <source>
        <dbReference type="Google" id="ProtNLM"/>
    </source>
</evidence>
<dbReference type="InterPro" id="IPR025345">
    <property type="entry name" value="DUF4249"/>
</dbReference>
<evidence type="ECO:0000313" key="1">
    <source>
        <dbReference type="EMBL" id="OBR40930.1"/>
    </source>
</evidence>
<feature type="non-terminal residue" evidence="1">
    <location>
        <position position="1"/>
    </location>
</feature>
<comment type="caution">
    <text evidence="1">The sequence shown here is derived from an EMBL/GenBank/DDBJ whole genome shotgun (WGS) entry which is preliminary data.</text>
</comment>
<dbReference type="Proteomes" id="UP000092164">
    <property type="component" value="Unassembled WGS sequence"/>
</dbReference>
<dbReference type="RefSeq" id="WP_068482835.1">
    <property type="nucleotide sequence ID" value="NZ_LZFP01000004.1"/>
</dbReference>
<sequence length="383" mass="43312">SSCIEPFVVETVDFNSALVIEATITDENKNQEILVSRTFALDTTGIYGERGAHVSVTDTNGAVYDFEESEEGKYISNVSFAAQAGLGYSLSVTTVDGSVYSSDEVVTPQPTQIDNLYAERDFKDGEVNEGIFIYVDSEDLTNSNEYYRYVYEETYKIIAPYWSPLDAYVISRVVPDIRVGTFDREEDERICYNTVTSKNVIQIEASNYNNNRINKFSIRFIDRDNTILASRYSILVKQFVESRAAFNYYETLQSLSDSESSLYQVQTGFIEGNLHSVTNKNENVIGFFQVSSSAEKRIFFEFEDYFPGEDPPSYDCELLTPQLKNIGGSEGYLIYGIDKDLFTFYNETEPPNVDTPFVMAYPNSCGDCTVLGSNVVPDFWVED</sequence>
<name>A0A1B7ZCU0_9FLAO</name>
<evidence type="ECO:0000313" key="2">
    <source>
        <dbReference type="Proteomes" id="UP000092164"/>
    </source>
</evidence>
<keyword evidence="2" id="KW-1185">Reference proteome</keyword>
<protein>
    <recommendedName>
        <fullName evidence="3">DUF4249 domain-containing protein</fullName>
    </recommendedName>
</protein>
<dbReference type="AlphaFoldDB" id="A0A1B7ZCU0"/>
<dbReference type="STRING" id="1836467.BTR34_15640"/>
<dbReference type="EMBL" id="LZFP01000004">
    <property type="protein sequence ID" value="OBR40930.1"/>
    <property type="molecule type" value="Genomic_DNA"/>
</dbReference>
<proteinExistence type="predicted"/>
<gene>
    <name evidence="1" type="ORF">A9200_13940</name>
</gene>
<organism evidence="1 2">
    <name type="scientific">Maribacter hydrothermalis</name>
    <dbReference type="NCBI Taxonomy" id="1836467"/>
    <lineage>
        <taxon>Bacteria</taxon>
        <taxon>Pseudomonadati</taxon>
        <taxon>Bacteroidota</taxon>
        <taxon>Flavobacteriia</taxon>
        <taxon>Flavobacteriales</taxon>
        <taxon>Flavobacteriaceae</taxon>
        <taxon>Maribacter</taxon>
    </lineage>
</organism>
<dbReference type="Pfam" id="PF14054">
    <property type="entry name" value="DUF4249"/>
    <property type="match status" value="1"/>
</dbReference>